<dbReference type="RefSeq" id="XP_003571587.3">
    <property type="nucleotide sequence ID" value="XM_003571539.4"/>
</dbReference>
<name>I1I2E0_BRADI</name>
<dbReference type="Pfam" id="PF04578">
    <property type="entry name" value="DUF594"/>
    <property type="match status" value="1"/>
</dbReference>
<feature type="transmembrane region" description="Helical" evidence="1">
    <location>
        <begin position="371"/>
        <end position="393"/>
    </location>
</feature>
<reference evidence="4" key="3">
    <citation type="submission" date="2018-08" db="UniProtKB">
        <authorList>
            <consortium name="EnsemblPlants"/>
        </authorList>
    </citation>
    <scope>IDENTIFICATION</scope>
    <source>
        <strain evidence="4">cv. Bd21</strain>
    </source>
</reference>
<keyword evidence="1" id="KW-0812">Transmembrane</keyword>
<dbReference type="Proteomes" id="UP000008810">
    <property type="component" value="Chromosome 3"/>
</dbReference>
<evidence type="ECO:0000256" key="1">
    <source>
        <dbReference type="SAM" id="Phobius"/>
    </source>
</evidence>
<feature type="transmembrane region" description="Helical" evidence="1">
    <location>
        <begin position="52"/>
        <end position="70"/>
    </location>
</feature>
<evidence type="ECO:0000313" key="5">
    <source>
        <dbReference type="Proteomes" id="UP000008810"/>
    </source>
</evidence>
<dbReference type="AlphaFoldDB" id="I1I2E0"/>
<dbReference type="Gramene" id="KQJ95822">
    <property type="protein sequence ID" value="KQJ95822"/>
    <property type="gene ID" value="BRADI_3g19247v3"/>
</dbReference>
<feature type="domain" description="DUF4220" evidence="2">
    <location>
        <begin position="55"/>
        <end position="445"/>
    </location>
</feature>
<dbReference type="HOGENOM" id="CLU_008762_1_1_1"/>
<organism evidence="3">
    <name type="scientific">Brachypodium distachyon</name>
    <name type="common">Purple false brome</name>
    <name type="synonym">Trachynia distachya</name>
    <dbReference type="NCBI Taxonomy" id="15368"/>
    <lineage>
        <taxon>Eukaryota</taxon>
        <taxon>Viridiplantae</taxon>
        <taxon>Streptophyta</taxon>
        <taxon>Embryophyta</taxon>
        <taxon>Tracheophyta</taxon>
        <taxon>Spermatophyta</taxon>
        <taxon>Magnoliopsida</taxon>
        <taxon>Liliopsida</taxon>
        <taxon>Poales</taxon>
        <taxon>Poaceae</taxon>
        <taxon>BOP clade</taxon>
        <taxon>Pooideae</taxon>
        <taxon>Stipodae</taxon>
        <taxon>Brachypodieae</taxon>
        <taxon>Brachypodium</taxon>
    </lineage>
</organism>
<feature type="transmembrane region" description="Helical" evidence="1">
    <location>
        <begin position="82"/>
        <end position="102"/>
    </location>
</feature>
<keyword evidence="1" id="KW-0472">Membrane</keyword>
<evidence type="ECO:0000313" key="3">
    <source>
        <dbReference type="EMBL" id="KQJ95822.1"/>
    </source>
</evidence>
<dbReference type="KEGG" id="bdi:100829005"/>
<dbReference type="EnsemblPlants" id="KQJ95822">
    <property type="protein sequence ID" value="KQJ95822"/>
    <property type="gene ID" value="BRADI_3g19247v3"/>
</dbReference>
<dbReference type="eggNOG" id="ENOG502QSWW">
    <property type="taxonomic scope" value="Eukaryota"/>
</dbReference>
<dbReference type="OrthoDB" id="1559504at2759"/>
<dbReference type="OMA" id="VIWICEY"/>
<accession>I1I2E0</accession>
<evidence type="ECO:0000259" key="2">
    <source>
        <dbReference type="Pfam" id="PF13968"/>
    </source>
</evidence>
<feature type="transmembrane region" description="Helical" evidence="1">
    <location>
        <begin position="331"/>
        <end position="351"/>
    </location>
</feature>
<reference evidence="3" key="2">
    <citation type="submission" date="2017-06" db="EMBL/GenBank/DDBJ databases">
        <title>WGS assembly of Brachypodium distachyon.</title>
        <authorList>
            <consortium name="The International Brachypodium Initiative"/>
            <person name="Lucas S."/>
            <person name="Harmon-Smith M."/>
            <person name="Lail K."/>
            <person name="Tice H."/>
            <person name="Grimwood J."/>
            <person name="Bruce D."/>
            <person name="Barry K."/>
            <person name="Shu S."/>
            <person name="Lindquist E."/>
            <person name="Wang M."/>
            <person name="Pitluck S."/>
            <person name="Vogel J.P."/>
            <person name="Garvin D.F."/>
            <person name="Mockler T.C."/>
            <person name="Schmutz J."/>
            <person name="Rokhsar D."/>
            <person name="Bevan M.W."/>
        </authorList>
    </citation>
    <scope>NUCLEOTIDE SEQUENCE</scope>
    <source>
        <strain evidence="3">Bd21</strain>
    </source>
</reference>
<dbReference type="PANTHER" id="PTHR31325">
    <property type="entry name" value="OS01G0798800 PROTEIN-RELATED"/>
    <property type="match status" value="1"/>
</dbReference>
<gene>
    <name evidence="4" type="primary">LOC100829005</name>
    <name evidence="3" type="ORF">BRADI_3g19247v3</name>
</gene>
<evidence type="ECO:0000313" key="4">
    <source>
        <dbReference type="EnsemblPlants" id="KQJ95822"/>
    </source>
</evidence>
<feature type="transmembrane region" description="Helical" evidence="1">
    <location>
        <begin position="18"/>
        <end position="40"/>
    </location>
</feature>
<reference evidence="3 4" key="1">
    <citation type="journal article" date="2010" name="Nature">
        <title>Genome sequencing and analysis of the model grass Brachypodium distachyon.</title>
        <authorList>
            <consortium name="International Brachypodium Initiative"/>
        </authorList>
    </citation>
    <scope>NUCLEOTIDE SEQUENCE [LARGE SCALE GENOMIC DNA]</scope>
    <source>
        <strain evidence="3">Bd21</strain>
        <strain evidence="4">cv. Bd21</strain>
    </source>
</reference>
<keyword evidence="5" id="KW-1185">Reference proteome</keyword>
<sequence>MGVIANITAEINSQRFQFIRIEALVLIGIVVLFLLLVLGWYRRQCSHEAVKIIVWGAYTVSYTLVSYTMGLMQSYHVGSSLFAVWAVCLMLILGNVDSLSAYSLHDNDNWKRIYIQQLVQSFWVGGLVDAYGESDFSIPLWILFIISMYTTSTLTRSFQSASKSYNLPRCTKWVADYMRYEHELENTVVPNPIHMHGYRYIVTGEHVETICQPPDYLFRFKPDETKLITVEQIWKCNAKLLHHQYRESSRLKDICLSMALSKMLKRRFAGFDLAESKLQKTHDFVFKGLLDSDNTYERAFRVIEVELGFVHDFFYTKYHVLFASHDERSSAIISPVLSLPFCLWLAYMLFQRFRAPQDEITVGRSSTRNDALVTMIIVLGIALLQLLQLYFYIASDWFKVYLISKYVTMPRWQSNEKIQKIIAFIVSWKSFRHWENKVGQYSLLHTFSCTRRKWNALCRRTAGLVEETRKGRAKKAIENLPNELKQAVINSLVRSSGRLTNGATSLRANRAEQFLWACTGLPTVTHTILIWHIATTLCDEALGARVGLGDRLPNECGDGREMRSHASVASTLSKYCAYLVAFEPKLLPDHSYDSTVIFDSLVDEASVLLAGDVSMQQRYRTLMSLDAGPEDKRLIMIGAQLGRQLMELVTDPALRWKILSEFWAEMMLYITPSSEATAHLETLTRGGEFITHLWTLLTHAGILDREDSYGTP</sequence>
<dbReference type="EMBL" id="CM000882">
    <property type="protein sequence ID" value="KQJ95822.1"/>
    <property type="molecule type" value="Genomic_DNA"/>
</dbReference>
<dbReference type="InterPro" id="IPR025315">
    <property type="entry name" value="DUF4220"/>
</dbReference>
<proteinExistence type="predicted"/>
<dbReference type="InterPro" id="IPR007658">
    <property type="entry name" value="DUF594"/>
</dbReference>
<dbReference type="Pfam" id="PF13968">
    <property type="entry name" value="DUF4220"/>
    <property type="match status" value="1"/>
</dbReference>
<keyword evidence="1" id="KW-1133">Transmembrane helix</keyword>
<protein>
    <recommendedName>
        <fullName evidence="2">DUF4220 domain-containing protein</fullName>
    </recommendedName>
</protein>
<dbReference type="GeneID" id="100829005"/>